<name>A0A8J6XYF1_9BACT</name>
<dbReference type="AlphaFoldDB" id="A0A8J6XYF1"/>
<evidence type="ECO:0000313" key="1">
    <source>
        <dbReference type="EMBL" id="MBD3867555.1"/>
    </source>
</evidence>
<organism evidence="1 2">
    <name type="scientific">Candidatus Polarisedimenticola svalbardensis</name>
    <dbReference type="NCBI Taxonomy" id="2886004"/>
    <lineage>
        <taxon>Bacteria</taxon>
        <taxon>Pseudomonadati</taxon>
        <taxon>Acidobacteriota</taxon>
        <taxon>Candidatus Polarisedimenticolia</taxon>
        <taxon>Candidatus Polarisedimenticolales</taxon>
        <taxon>Candidatus Polarisedimenticolaceae</taxon>
        <taxon>Candidatus Polarisedimenticola</taxon>
    </lineage>
</organism>
<accession>A0A8J6XYF1</accession>
<dbReference type="Proteomes" id="UP000648239">
    <property type="component" value="Unassembled WGS sequence"/>
</dbReference>
<proteinExistence type="predicted"/>
<reference evidence="1 2" key="1">
    <citation type="submission" date="2020-08" db="EMBL/GenBank/DDBJ databases">
        <title>Acidobacteriota in marine sediments use diverse sulfur dissimilation pathways.</title>
        <authorList>
            <person name="Wasmund K."/>
        </authorList>
    </citation>
    <scope>NUCLEOTIDE SEQUENCE [LARGE SCALE GENOMIC DNA]</scope>
    <source>
        <strain evidence="1">MAG AM4</strain>
    </source>
</reference>
<sequence length="135" mass="14902">MPLAAKTGSDLQVDGEVSSALNDNFKQIGRIWQDWYGIKLGSVRGVDREPDGTDGSKGVGCFFSGGVDSFFTVLKNLEREQEENRLTHLLYVRGFDVDLDDRELDAMVAGRLLSAGEELGLPVIRASTNLRRLLK</sequence>
<evidence type="ECO:0000313" key="2">
    <source>
        <dbReference type="Proteomes" id="UP000648239"/>
    </source>
</evidence>
<comment type="caution">
    <text evidence="1">The sequence shown here is derived from an EMBL/GenBank/DDBJ whole genome shotgun (WGS) entry which is preliminary data.</text>
</comment>
<dbReference type="EMBL" id="JACXWD010000012">
    <property type="protein sequence ID" value="MBD3867555.1"/>
    <property type="molecule type" value="Genomic_DNA"/>
</dbReference>
<gene>
    <name evidence="1" type="ORF">IFK94_05470</name>
</gene>
<protein>
    <submittedName>
        <fullName evidence="1">Uncharacterized protein</fullName>
    </submittedName>
</protein>